<dbReference type="InterPro" id="IPR049492">
    <property type="entry name" value="BD-FAE-like_dom"/>
</dbReference>
<evidence type="ECO:0000256" key="2">
    <source>
        <dbReference type="SAM" id="Phobius"/>
    </source>
</evidence>
<dbReference type="InterPro" id="IPR029058">
    <property type="entry name" value="AB_hydrolase_fold"/>
</dbReference>
<evidence type="ECO:0000313" key="5">
    <source>
        <dbReference type="Proteomes" id="UP000830115"/>
    </source>
</evidence>
<dbReference type="Proteomes" id="UP000830115">
    <property type="component" value="Chromosome"/>
</dbReference>
<dbReference type="GO" id="GO:0016787">
    <property type="term" value="F:hydrolase activity"/>
    <property type="evidence" value="ECO:0007669"/>
    <property type="project" value="UniProtKB-KW"/>
</dbReference>
<accession>A0ABY4M5F2</accession>
<organism evidence="4 5">
    <name type="scientific">Streptomyces halobius</name>
    <dbReference type="NCBI Taxonomy" id="2879846"/>
    <lineage>
        <taxon>Bacteria</taxon>
        <taxon>Bacillati</taxon>
        <taxon>Actinomycetota</taxon>
        <taxon>Actinomycetes</taxon>
        <taxon>Kitasatosporales</taxon>
        <taxon>Streptomycetaceae</taxon>
        <taxon>Streptomyces</taxon>
    </lineage>
</organism>
<keyword evidence="2" id="KW-0812">Transmembrane</keyword>
<dbReference type="EMBL" id="CP086322">
    <property type="protein sequence ID" value="UQA91466.1"/>
    <property type="molecule type" value="Genomic_DNA"/>
</dbReference>
<dbReference type="SUPFAM" id="SSF53474">
    <property type="entry name" value="alpha/beta-Hydrolases"/>
    <property type="match status" value="1"/>
</dbReference>
<name>A0ABY4M5F2_9ACTN</name>
<keyword evidence="5" id="KW-1185">Reference proteome</keyword>
<evidence type="ECO:0000256" key="1">
    <source>
        <dbReference type="ARBA" id="ARBA00022801"/>
    </source>
</evidence>
<dbReference type="Gene3D" id="3.40.50.1820">
    <property type="entry name" value="alpha/beta hydrolase"/>
    <property type="match status" value="1"/>
</dbReference>
<feature type="domain" description="BD-FAE-like" evidence="3">
    <location>
        <begin position="136"/>
        <end position="351"/>
    </location>
</feature>
<keyword evidence="2" id="KW-1133">Transmembrane helix</keyword>
<dbReference type="PANTHER" id="PTHR48081">
    <property type="entry name" value="AB HYDROLASE SUPERFAMILY PROTEIN C4A8.06C"/>
    <property type="match status" value="1"/>
</dbReference>
<feature type="transmembrane region" description="Helical" evidence="2">
    <location>
        <begin position="70"/>
        <end position="93"/>
    </location>
</feature>
<dbReference type="RefSeq" id="WP_248862292.1">
    <property type="nucleotide sequence ID" value="NZ_CP086322.1"/>
</dbReference>
<protein>
    <submittedName>
        <fullName evidence="4">Alpha/beta hydrolase</fullName>
    </submittedName>
</protein>
<reference evidence="4" key="1">
    <citation type="submission" date="2021-10" db="EMBL/GenBank/DDBJ databases">
        <title>Streptomyces nigrumlapis sp.nov.,an antimicrobial producing actinobacterium isolated from Black Gobi rocks.</title>
        <authorList>
            <person name="Wen Y."/>
            <person name="Zhang W."/>
            <person name="Liu X.G."/>
        </authorList>
    </citation>
    <scope>NUCLEOTIDE SEQUENCE</scope>
    <source>
        <strain evidence="4">ST13-2-2</strain>
    </source>
</reference>
<evidence type="ECO:0000259" key="3">
    <source>
        <dbReference type="Pfam" id="PF20434"/>
    </source>
</evidence>
<keyword evidence="1 4" id="KW-0378">Hydrolase</keyword>
<keyword evidence="2" id="KW-0472">Membrane</keyword>
<dbReference type="InterPro" id="IPR050300">
    <property type="entry name" value="GDXG_lipolytic_enzyme"/>
</dbReference>
<dbReference type="Pfam" id="PF20434">
    <property type="entry name" value="BD-FAE"/>
    <property type="match status" value="1"/>
</dbReference>
<sequence length="402" mass="43843">MIIRRITAAVALLLAVVLAAFTWIIASFRIPPQLVRLSYVVSNFGLYLVPLGLLGVLLAVVLYRRGVRRIALVTGLVGVVATVAACFPLVAAWRSAERHGADLSLANYLTYGANTGEPDASKSVVYHRIDGQELKLDVKLPSDGPERARPAVVWVHGGGWVSGDRGEAPKWHKWLNDKGYAVFAIEYRLAPPPRWNQAPADVKCAIGWVRQHAETYGVDPDRIMTAGGSAGGNLALMGAYADDRVKPSCPVPDAADTPDTADAPVAAVAAVAAFYPATDVARGWQDTTMRDTIRKAAEDYTGGTPQQVPEHYKLASPVTYVRKDLPPTLLMHGTRDHVAPYQQSTGLAAKLREFDVPYRLLAVPYGEHAYDFRWGDWGSQVSRHVFSEFLDRYFPANPSNNG</sequence>
<proteinExistence type="predicted"/>
<gene>
    <name evidence="4" type="ORF">K9S39_05865</name>
</gene>
<feature type="transmembrane region" description="Helical" evidence="2">
    <location>
        <begin position="44"/>
        <end position="63"/>
    </location>
</feature>
<evidence type="ECO:0000313" key="4">
    <source>
        <dbReference type="EMBL" id="UQA91466.1"/>
    </source>
</evidence>